<dbReference type="InterPro" id="IPR006566">
    <property type="entry name" value="FBD"/>
</dbReference>
<dbReference type="InterPro" id="IPR036047">
    <property type="entry name" value="F-box-like_dom_sf"/>
</dbReference>
<comment type="caution">
    <text evidence="3">The sequence shown here is derived from an EMBL/GenBank/DDBJ whole genome shotgun (WGS) entry which is preliminary data.</text>
</comment>
<dbReference type="CDD" id="cd22160">
    <property type="entry name" value="F-box_AtFBL13-like"/>
    <property type="match status" value="1"/>
</dbReference>
<evidence type="ECO:0000256" key="1">
    <source>
        <dbReference type="SAM" id="MobiDB-lite"/>
    </source>
</evidence>
<dbReference type="Pfam" id="PF24758">
    <property type="entry name" value="LRR_At5g56370"/>
    <property type="match status" value="1"/>
</dbReference>
<feature type="region of interest" description="Disordered" evidence="1">
    <location>
        <begin position="1"/>
        <end position="41"/>
    </location>
</feature>
<dbReference type="InterPro" id="IPR053781">
    <property type="entry name" value="F-box_AtFBL13-like"/>
</dbReference>
<sequence>MEKRMRTHDDDNTIKQPEIATQKKPMTEEKKQKIPDHQKEDRISNMPDAILHHIISLVPFTCAVRTSILSKRWEGLWESTSAYTTTLDFGREFATSVSLPLHLLTCAINRILQKHRGKTIETFRLYFCPQNMFLPHIQRWILFAKKKTVRELDLDFTPFQTTCQDLGLRLYELPPCLFSCHSLTILKLSDCKFNLPSPFRGFSSLKTLHLIRVEITPYALDSMLLKCPMLEDLSLMVCYCSKQPFELSATNLKIKSFALTGYNSLGNVGSFLSKLAPHLQILTICHVKIQDFNVQGHENAPGNSPIAFPNLIELHLGVCNGSSLAAVYAFFKNWNFPCLEKLMLEWIPDNLRESNKMVQQASFVFHHLKTIKINRFFGTEKQMQMVKFLLEKAVALETMVLVIPTEDIKVSPRNDYISQAKSKVARLRLLHEQLLLLSKESTNARFVLKNHTEDDDSVLATHYRYQRSLLS</sequence>
<proteinExistence type="predicted"/>
<evidence type="ECO:0000313" key="3">
    <source>
        <dbReference type="EMBL" id="RWR90840.1"/>
    </source>
</evidence>
<dbReference type="SMART" id="SM00579">
    <property type="entry name" value="FBD"/>
    <property type="match status" value="1"/>
</dbReference>
<protein>
    <submittedName>
        <fullName evidence="3">F-box/LRR-repeat protein 13-like protein</fullName>
    </submittedName>
</protein>
<dbReference type="SUPFAM" id="SSF81383">
    <property type="entry name" value="F-box domain"/>
    <property type="match status" value="1"/>
</dbReference>
<dbReference type="InterPro" id="IPR001810">
    <property type="entry name" value="F-box_dom"/>
</dbReference>
<dbReference type="Gene3D" id="3.80.10.10">
    <property type="entry name" value="Ribonuclease Inhibitor"/>
    <property type="match status" value="1"/>
</dbReference>
<dbReference type="EMBL" id="QPKB01000008">
    <property type="protein sequence ID" value="RWR90840.1"/>
    <property type="molecule type" value="Genomic_DNA"/>
</dbReference>
<dbReference type="PANTHER" id="PTHR34145:SF28">
    <property type="entry name" value="F-BOX DOMAIN-CONTAINING PROTEIN"/>
    <property type="match status" value="1"/>
</dbReference>
<organism evidence="3 4">
    <name type="scientific">Cinnamomum micranthum f. kanehirae</name>
    <dbReference type="NCBI Taxonomy" id="337451"/>
    <lineage>
        <taxon>Eukaryota</taxon>
        <taxon>Viridiplantae</taxon>
        <taxon>Streptophyta</taxon>
        <taxon>Embryophyta</taxon>
        <taxon>Tracheophyta</taxon>
        <taxon>Spermatophyta</taxon>
        <taxon>Magnoliopsida</taxon>
        <taxon>Magnoliidae</taxon>
        <taxon>Laurales</taxon>
        <taxon>Lauraceae</taxon>
        <taxon>Cinnamomum</taxon>
    </lineage>
</organism>
<dbReference type="PROSITE" id="PS50181">
    <property type="entry name" value="FBOX"/>
    <property type="match status" value="1"/>
</dbReference>
<evidence type="ECO:0000313" key="4">
    <source>
        <dbReference type="Proteomes" id="UP000283530"/>
    </source>
</evidence>
<dbReference type="OrthoDB" id="673865at2759"/>
<dbReference type="STRING" id="337451.A0A3S4PI84"/>
<dbReference type="Proteomes" id="UP000283530">
    <property type="component" value="Unassembled WGS sequence"/>
</dbReference>
<gene>
    <name evidence="3" type="ORF">CKAN_01996200</name>
</gene>
<evidence type="ECO:0000259" key="2">
    <source>
        <dbReference type="PROSITE" id="PS50181"/>
    </source>
</evidence>
<dbReference type="AlphaFoldDB" id="A0A3S4PI84"/>
<dbReference type="InterPro" id="IPR032675">
    <property type="entry name" value="LRR_dom_sf"/>
</dbReference>
<name>A0A3S4PI84_9MAGN</name>
<dbReference type="Pfam" id="PF08387">
    <property type="entry name" value="FBD"/>
    <property type="match status" value="1"/>
</dbReference>
<dbReference type="PANTHER" id="PTHR34145">
    <property type="entry name" value="OS02G0105600 PROTEIN"/>
    <property type="match status" value="1"/>
</dbReference>
<feature type="compositionally biased region" description="Basic and acidic residues" evidence="1">
    <location>
        <begin position="25"/>
        <end position="41"/>
    </location>
</feature>
<reference evidence="3 4" key="1">
    <citation type="journal article" date="2019" name="Nat. Plants">
        <title>Stout camphor tree genome fills gaps in understanding of flowering plant genome evolution.</title>
        <authorList>
            <person name="Chaw S.M."/>
            <person name="Liu Y.C."/>
            <person name="Wu Y.W."/>
            <person name="Wang H.Y."/>
            <person name="Lin C.I."/>
            <person name="Wu C.S."/>
            <person name="Ke H.M."/>
            <person name="Chang L.Y."/>
            <person name="Hsu C.Y."/>
            <person name="Yang H.T."/>
            <person name="Sudianto E."/>
            <person name="Hsu M.H."/>
            <person name="Wu K.P."/>
            <person name="Wang L.N."/>
            <person name="Leebens-Mack J.H."/>
            <person name="Tsai I.J."/>
        </authorList>
    </citation>
    <scope>NUCLEOTIDE SEQUENCE [LARGE SCALE GENOMIC DNA]</scope>
    <source>
        <strain evidence="4">cv. Chaw 1501</strain>
        <tissue evidence="3">Young leaves</tissue>
    </source>
</reference>
<dbReference type="Pfam" id="PF00646">
    <property type="entry name" value="F-box"/>
    <property type="match status" value="1"/>
</dbReference>
<keyword evidence="4" id="KW-1185">Reference proteome</keyword>
<accession>A0A3S4PI84</accession>
<dbReference type="InterPro" id="IPR055411">
    <property type="entry name" value="LRR_FXL15/At3g58940/PEG3-like"/>
</dbReference>
<feature type="domain" description="F-box" evidence="2">
    <location>
        <begin position="40"/>
        <end position="86"/>
    </location>
</feature>
<dbReference type="SUPFAM" id="SSF52047">
    <property type="entry name" value="RNI-like"/>
    <property type="match status" value="1"/>
</dbReference>
<feature type="compositionally biased region" description="Basic and acidic residues" evidence="1">
    <location>
        <begin position="1"/>
        <end position="13"/>
    </location>
</feature>
<dbReference type="InterPro" id="IPR053772">
    <property type="entry name" value="At1g61320/At1g61330-like"/>
</dbReference>